<gene>
    <name evidence="1" type="ORF">U27_06372</name>
</gene>
<dbReference type="SUPFAM" id="SSF55874">
    <property type="entry name" value="ATPase domain of HSP90 chaperone/DNA topoisomerase II/histidine kinase"/>
    <property type="match status" value="1"/>
</dbReference>
<name>A0A081C483_VECG1</name>
<dbReference type="InterPro" id="IPR036890">
    <property type="entry name" value="HATPase_C_sf"/>
</dbReference>
<organism evidence="1">
    <name type="scientific">Vecturithrix granuli</name>
    <dbReference type="NCBI Taxonomy" id="1499967"/>
    <lineage>
        <taxon>Bacteria</taxon>
        <taxon>Candidatus Moduliflexota</taxon>
        <taxon>Candidatus Vecturitrichia</taxon>
        <taxon>Candidatus Vecturitrichales</taxon>
        <taxon>Candidatus Vecturitrichaceae</taxon>
        <taxon>Candidatus Vecturithrix</taxon>
    </lineage>
</organism>
<dbReference type="GO" id="GO:0016301">
    <property type="term" value="F:kinase activity"/>
    <property type="evidence" value="ECO:0007669"/>
    <property type="project" value="UniProtKB-KW"/>
</dbReference>
<dbReference type="AlphaFoldDB" id="A0A081C483"/>
<evidence type="ECO:0000313" key="1">
    <source>
        <dbReference type="EMBL" id="GAK59388.1"/>
    </source>
</evidence>
<proteinExistence type="predicted"/>
<protein>
    <submittedName>
        <fullName evidence="1">Signal transduction histidine kinase</fullName>
    </submittedName>
</protein>
<evidence type="ECO:0000313" key="2">
    <source>
        <dbReference type="Proteomes" id="UP000030661"/>
    </source>
</evidence>
<dbReference type="EMBL" id="DF820470">
    <property type="protein sequence ID" value="GAK59388.1"/>
    <property type="molecule type" value="Genomic_DNA"/>
</dbReference>
<keyword evidence="2" id="KW-1185">Reference proteome</keyword>
<dbReference type="Proteomes" id="UP000030661">
    <property type="component" value="Unassembled WGS sequence"/>
</dbReference>
<dbReference type="HOGENOM" id="CLU_310519_0_0_0"/>
<dbReference type="STRING" id="1499967.U27_06372"/>
<reference evidence="1" key="1">
    <citation type="journal article" date="2015" name="PeerJ">
        <title>First genomic representation of candidate bacterial phylum KSB3 points to enhanced environmental sensing as a trigger of wastewater bulking.</title>
        <authorList>
            <person name="Sekiguchi Y."/>
            <person name="Ohashi A."/>
            <person name="Parks D.H."/>
            <person name="Yamauchi T."/>
            <person name="Tyson G.W."/>
            <person name="Hugenholtz P."/>
        </authorList>
    </citation>
    <scope>NUCLEOTIDE SEQUENCE [LARGE SCALE GENOMIC DNA]</scope>
</reference>
<dbReference type="Gene3D" id="3.30.565.10">
    <property type="entry name" value="Histidine kinase-like ATPase, C-terminal domain"/>
    <property type="match status" value="1"/>
</dbReference>
<accession>A0A081C483</accession>
<keyword evidence="1" id="KW-0418">Kinase</keyword>
<keyword evidence="1" id="KW-0808">Transferase</keyword>
<sequence>MNSIEALKSVAVLGQLQTGKKTICRLLGERYSAQRREPLRYRMALDNYPRLNGYVLTIYSKLESLNLEMPERAGMIVVTPEKMTSLCQKQRFRRHPQFFEMLEKLCWLGVNRYLVLVNRMNDPNQEQIDWFSDASQEFSHILEEHYSLSNLRVEACIPIGKNSCGYWLNILQTSSWYQGPCLVEALEKLVAVYQQNSEDLWVVGKAIPTDDQRIFWLQTDRPSRGIFTENTPIYLLSEGMDQEAQELSGIIRMNRRTDHTAILSVELHKGTLPTPSSAVLSSRAMAQYPTVIKIDALFRDALTLDDLRSTEFLMMFFGPHIREGQLFLHSCHALFHGDKTSVGQRVSLEIHTFRKSAVETFMNDPDAGRVLLWRKTHSRSHENLLAVGRIVAFFEYEATHLIQHLMQIDQKQFTPGDGAEHLFLTREFEHIIHDVKRDVEMLRFQDPQHPLKTAPYIQKFSQAFDHLIEAVKALNKQSSPQHEEFWLDVVLRHLGDVKAQVLEAFQDIEKTPAETFALKRTQLENRYTQFKQLINRRTTQPLRNIVDKTVREYEQRSTNPFYAVVPYVHNLLPQQTDYYPVEKFPILYRAGEVAERPQTIEAVLQDGLEELLNNSVRHAQSAHGVRIDIFLDPPFVPNGQTVKVWLQDNGTLTPELFEQIQQSSRGWRDHQERLEQYYITLQISSKIGFGTTCVFEIPVWLSKAFPVHTALKLCTALQELEYEKRKQKGICTDFVGRLLKTLNSSSTPEAAKSHLQKLRTDLEREYTMLHLAERRATHLALFDELVKLIQKQDHYALQEISDVLDQLSQQSLLNMILEIRKEIWKDFQTERVYGQTALMPEDVIQIIPGDLPAYRLSHPASHPLVKDALMWGIKEFMLPEESAYPITATFRLAQERHTILMTLSGKGGMPDQANLLPFRTRLIHLGIENTIEDQALVLFFPIWLRFQ</sequence>